<keyword evidence="4" id="KW-0963">Cytoplasm</keyword>
<evidence type="ECO:0000313" key="10">
    <source>
        <dbReference type="Proteomes" id="UP000504634"/>
    </source>
</evidence>
<accession>A0A6J2UDC1</accession>
<sequence length="1092" mass="121902">MDIELEKIINGLLCTDNARIRQATAQLDQAYENPQTLQALCEIVVSNREKQIRQFAAVLLKKRLSKLRFWQLVPSAQKEAIKTGMLQALVEEKEKAVKTAIAQLVGALVRHEAEKRDSWLGELLNFIYDRCNSPDPKESELGASIFATLTDAAPDQFISHMPSICQMFSTVLIAAETRGDLATPTVSQIMLGMTYLVPFVIGHTEAEQLVLRAMPLIVKAVQAFAYKGNADEFSIVFEIMDSLAEYTPKLLNNHVKPLVEFCLDAASNKSVDDAIRVQVGLFIGHMVRLKKKLIVKQKLLEPILNVVFEMMCSEADGEDGDDLFAGESNCTPVSAATQTLDLLALNMSPEKLIPPLLQLLEPALQSQDVLRRRAAFLCMAIIAEGCSEAVCAKYLPVMLNIINSGINDNSPQVRTAAFYALGQFSEHLQPEISKYAPQILPVLFDFLHQLVLELKMGRPEPKHMDRMFYALETFCEHLENDLEPHLPLLMDRLFDTLDPHNSIHVRELALSAIASAALAAKANLMPYFPKIVSILQNYMVKNCDEEHAQLRNQSIDALATIARVVGKENFLPLANDTISYCLMMLEDGPDDPDFRRCIYNLMGALSTVVGDAMSNVFPKIMDRMIETVISSEDVLPNVKDEVTQNFGGGGDAADQDIDLEHTDDEDDDEFDGYQVENDFVIEKEEAILVLKEFSANTGSAFAPYLQTAFENVYKVIDHLQEGVRRAAIEAICEFVISLNKMGDAAGVKRACEIVMPKFAHIARFDEEQGVVIHLLDTLCDVFKDVGRAAVPTTEIAEAIFACIRDVLLSKMACQFNEPTGTGDEDEPEESEYDELLIENAGNLLPAFGSALEPQTFSLYFGRVNQFYLNKLNKAKKIDAPDQRAFVYGALADSFQSLGNCVVVYFDVMYPLFMDGMTDPDPIARQNAFFGIGELVLYAEQKSYDVFPLVLQGLSDAISKETHPGALDNICGAVARLIITNHTMVPLVHVLPVFMSNLPLREDMHENEMVQRAFRVLYSQARPQVVDFIEQMLAVTIHVLYKKDMPDRESNENAVAFVKEVREHYPTKFHTVSNANPEVYNFVQSLLCYVGSM</sequence>
<dbReference type="RefSeq" id="XP_030386344.1">
    <property type="nucleotide sequence ID" value="XM_030530484.1"/>
</dbReference>
<name>A0A6J2UDC1_DROLE</name>
<dbReference type="PROSITE" id="PS50077">
    <property type="entry name" value="HEAT_REPEAT"/>
    <property type="match status" value="1"/>
</dbReference>
<dbReference type="GO" id="GO:0005634">
    <property type="term" value="C:nucleus"/>
    <property type="evidence" value="ECO:0007669"/>
    <property type="project" value="UniProtKB-SubCell"/>
</dbReference>
<comment type="subcellular location">
    <subcellularLocation>
        <location evidence="2">Cytoplasm</location>
    </subcellularLocation>
    <subcellularLocation>
        <location evidence="1">Nucleus</location>
    </subcellularLocation>
</comment>
<dbReference type="Proteomes" id="UP000504634">
    <property type="component" value="Unplaced"/>
</dbReference>
<evidence type="ECO:0000256" key="1">
    <source>
        <dbReference type="ARBA" id="ARBA00004123"/>
    </source>
</evidence>
<keyword evidence="5" id="KW-0677">Repeat</keyword>
<evidence type="ECO:0000256" key="8">
    <source>
        <dbReference type="PROSITE-ProRule" id="PRU00103"/>
    </source>
</evidence>
<protein>
    <submittedName>
        <fullName evidence="11">Importin-4-like isoform X1</fullName>
    </submittedName>
</protein>
<dbReference type="Pfam" id="PF02985">
    <property type="entry name" value="HEAT"/>
    <property type="match status" value="1"/>
</dbReference>
<dbReference type="InterPro" id="IPR001494">
    <property type="entry name" value="Importin-beta_N"/>
</dbReference>
<dbReference type="InterPro" id="IPR057672">
    <property type="entry name" value="TPR_IPO4/5"/>
</dbReference>
<evidence type="ECO:0000256" key="6">
    <source>
        <dbReference type="ARBA" id="ARBA00022927"/>
    </source>
</evidence>
<feature type="domain" description="Importin N-terminal" evidence="9">
    <location>
        <begin position="23"/>
        <end position="91"/>
    </location>
</feature>
<proteinExistence type="predicted"/>
<dbReference type="AlphaFoldDB" id="A0A6J2UDC1"/>
<dbReference type="SUPFAM" id="SSF48371">
    <property type="entry name" value="ARM repeat"/>
    <property type="match status" value="2"/>
</dbReference>
<evidence type="ECO:0000256" key="3">
    <source>
        <dbReference type="ARBA" id="ARBA00022448"/>
    </source>
</evidence>
<keyword evidence="10" id="KW-1185">Reference proteome</keyword>
<dbReference type="InterPro" id="IPR021133">
    <property type="entry name" value="HEAT_type_2"/>
</dbReference>
<dbReference type="Gene3D" id="1.25.10.10">
    <property type="entry name" value="Leucine-rich Repeat Variant"/>
    <property type="match status" value="1"/>
</dbReference>
<keyword evidence="6" id="KW-0653">Protein transport</keyword>
<evidence type="ECO:0000259" key="9">
    <source>
        <dbReference type="PROSITE" id="PS50166"/>
    </source>
</evidence>
<evidence type="ECO:0000313" key="11">
    <source>
        <dbReference type="RefSeq" id="XP_030386344.1"/>
    </source>
</evidence>
<dbReference type="GeneID" id="115633103"/>
<dbReference type="SMART" id="SM00913">
    <property type="entry name" value="IBN_N"/>
    <property type="match status" value="1"/>
</dbReference>
<dbReference type="InterPro" id="IPR000357">
    <property type="entry name" value="HEAT"/>
</dbReference>
<evidence type="ECO:0000256" key="7">
    <source>
        <dbReference type="ARBA" id="ARBA00023242"/>
    </source>
</evidence>
<evidence type="ECO:0000256" key="2">
    <source>
        <dbReference type="ARBA" id="ARBA00004496"/>
    </source>
</evidence>
<dbReference type="OrthoDB" id="7862313at2759"/>
<reference evidence="11" key="1">
    <citation type="submission" date="2025-08" db="UniProtKB">
        <authorList>
            <consortium name="RefSeq"/>
        </authorList>
    </citation>
    <scope>IDENTIFICATION</scope>
    <source>
        <strain evidence="11">11010-0011.00</strain>
        <tissue evidence="11">Whole body</tissue>
    </source>
</reference>
<keyword evidence="7" id="KW-0539">Nucleus</keyword>
<dbReference type="InterPro" id="IPR016024">
    <property type="entry name" value="ARM-type_fold"/>
</dbReference>
<dbReference type="GO" id="GO:0006606">
    <property type="term" value="P:protein import into nucleus"/>
    <property type="evidence" value="ECO:0007669"/>
    <property type="project" value="InterPro"/>
</dbReference>
<dbReference type="GO" id="GO:0031267">
    <property type="term" value="F:small GTPase binding"/>
    <property type="evidence" value="ECO:0007669"/>
    <property type="project" value="InterPro"/>
</dbReference>
<dbReference type="Pfam" id="PF25780">
    <property type="entry name" value="TPR_IPO5"/>
    <property type="match status" value="1"/>
</dbReference>
<dbReference type="Pfam" id="PF03810">
    <property type="entry name" value="IBN_N"/>
    <property type="match status" value="1"/>
</dbReference>
<feature type="repeat" description="HEAT" evidence="8">
    <location>
        <begin position="394"/>
        <end position="434"/>
    </location>
</feature>
<dbReference type="InterPro" id="IPR040122">
    <property type="entry name" value="Importin_beta"/>
</dbReference>
<dbReference type="GO" id="GO:0005737">
    <property type="term" value="C:cytoplasm"/>
    <property type="evidence" value="ECO:0007669"/>
    <property type="project" value="UniProtKB-SubCell"/>
</dbReference>
<keyword evidence="3" id="KW-0813">Transport</keyword>
<dbReference type="PROSITE" id="PS50166">
    <property type="entry name" value="IMPORTIN_B_NT"/>
    <property type="match status" value="1"/>
</dbReference>
<evidence type="ECO:0000256" key="4">
    <source>
        <dbReference type="ARBA" id="ARBA00022490"/>
    </source>
</evidence>
<dbReference type="InterPro" id="IPR011989">
    <property type="entry name" value="ARM-like"/>
</dbReference>
<evidence type="ECO:0000256" key="5">
    <source>
        <dbReference type="ARBA" id="ARBA00022737"/>
    </source>
</evidence>
<dbReference type="PANTHER" id="PTHR10527">
    <property type="entry name" value="IMPORTIN BETA"/>
    <property type="match status" value="1"/>
</dbReference>
<organism evidence="10 11">
    <name type="scientific">Drosophila lebanonensis</name>
    <name type="common">Fruit fly</name>
    <name type="synonym">Scaptodrosophila lebanonensis</name>
    <dbReference type="NCBI Taxonomy" id="7225"/>
    <lineage>
        <taxon>Eukaryota</taxon>
        <taxon>Metazoa</taxon>
        <taxon>Ecdysozoa</taxon>
        <taxon>Arthropoda</taxon>
        <taxon>Hexapoda</taxon>
        <taxon>Insecta</taxon>
        <taxon>Pterygota</taxon>
        <taxon>Neoptera</taxon>
        <taxon>Endopterygota</taxon>
        <taxon>Diptera</taxon>
        <taxon>Brachycera</taxon>
        <taxon>Muscomorpha</taxon>
        <taxon>Ephydroidea</taxon>
        <taxon>Drosophilidae</taxon>
        <taxon>Scaptodrosophila</taxon>
    </lineage>
</organism>
<gene>
    <name evidence="11" type="primary">LOC115633103</name>
</gene>